<sequence>MQSPAPPPACEPLRPGDPALVGGYRVLARLRDGAGTVYLATTQSGVRLAVRRLPARLADDAGFRSRLKARITAVQRARSPYLAAVFDGHADETGAWVATEHAPGPSLAWAVAEAGALPVPAVRTLARALAEALQALHDAGAAHGDLTASAVRLTEAGPRLDAFGAPDPAGPPADDVPHLGRVALHAATGRAVHDDGAGLDACPDELRGPLARILAGDHPEPLAELGGDAPRPGWLPSGVAALLPAYLAEPPGRDDAAAAGPVPAPRWGRSTRPVMLPPAAPPPPGVFAGPPATRPDLRRGR</sequence>
<protein>
    <recommendedName>
        <fullName evidence="4">Protein kinase domain-containing protein</fullName>
    </recommendedName>
</protein>
<name>A0A7K1L603_9ACTN</name>
<dbReference type="Proteomes" id="UP000432015">
    <property type="component" value="Unassembled WGS sequence"/>
</dbReference>
<dbReference type="EMBL" id="WOFH01000009">
    <property type="protein sequence ID" value="MUN39840.1"/>
    <property type="molecule type" value="Genomic_DNA"/>
</dbReference>
<organism evidence="2 3">
    <name type="scientific">Actinomadura litoris</name>
    <dbReference type="NCBI Taxonomy" id="2678616"/>
    <lineage>
        <taxon>Bacteria</taxon>
        <taxon>Bacillati</taxon>
        <taxon>Actinomycetota</taxon>
        <taxon>Actinomycetes</taxon>
        <taxon>Streptosporangiales</taxon>
        <taxon>Thermomonosporaceae</taxon>
        <taxon>Actinomadura</taxon>
    </lineage>
</organism>
<reference evidence="2 3" key="1">
    <citation type="submission" date="2019-11" db="EMBL/GenBank/DDBJ databases">
        <authorList>
            <person name="Cao P."/>
        </authorList>
    </citation>
    <scope>NUCLEOTIDE SEQUENCE [LARGE SCALE GENOMIC DNA]</scope>
    <source>
        <strain evidence="2 3">NEAU-AAG5</strain>
    </source>
</reference>
<gene>
    <name evidence="2" type="ORF">GNZ18_25060</name>
</gene>
<accession>A0A7K1L603</accession>
<dbReference type="Gene3D" id="1.10.510.10">
    <property type="entry name" value="Transferase(Phosphotransferase) domain 1"/>
    <property type="match status" value="1"/>
</dbReference>
<evidence type="ECO:0000313" key="3">
    <source>
        <dbReference type="Proteomes" id="UP000432015"/>
    </source>
</evidence>
<proteinExistence type="predicted"/>
<evidence type="ECO:0008006" key="4">
    <source>
        <dbReference type="Google" id="ProtNLM"/>
    </source>
</evidence>
<evidence type="ECO:0000256" key="1">
    <source>
        <dbReference type="SAM" id="MobiDB-lite"/>
    </source>
</evidence>
<feature type="region of interest" description="Disordered" evidence="1">
    <location>
        <begin position="254"/>
        <end position="301"/>
    </location>
</feature>
<keyword evidence="3" id="KW-1185">Reference proteome</keyword>
<dbReference type="RefSeq" id="WP_156218990.1">
    <property type="nucleotide sequence ID" value="NZ_WOFH01000009.1"/>
</dbReference>
<feature type="compositionally biased region" description="Pro residues" evidence="1">
    <location>
        <begin position="275"/>
        <end position="285"/>
    </location>
</feature>
<dbReference type="InterPro" id="IPR011009">
    <property type="entry name" value="Kinase-like_dom_sf"/>
</dbReference>
<dbReference type="AlphaFoldDB" id="A0A7K1L603"/>
<dbReference type="Gene3D" id="3.30.200.20">
    <property type="entry name" value="Phosphorylase Kinase, domain 1"/>
    <property type="match status" value="1"/>
</dbReference>
<comment type="caution">
    <text evidence="2">The sequence shown here is derived from an EMBL/GenBank/DDBJ whole genome shotgun (WGS) entry which is preliminary data.</text>
</comment>
<dbReference type="SUPFAM" id="SSF56112">
    <property type="entry name" value="Protein kinase-like (PK-like)"/>
    <property type="match status" value="1"/>
</dbReference>
<evidence type="ECO:0000313" key="2">
    <source>
        <dbReference type="EMBL" id="MUN39840.1"/>
    </source>
</evidence>